<protein>
    <submittedName>
        <fullName evidence="3">50S ribosome-binding GTPase</fullName>
    </submittedName>
</protein>
<dbReference type="CDD" id="cd01855">
    <property type="entry name" value="YqeH"/>
    <property type="match status" value="1"/>
</dbReference>
<dbReference type="EMBL" id="JANGCH010000002">
    <property type="protein sequence ID" value="MCQ5121080.1"/>
    <property type="molecule type" value="Genomic_DNA"/>
</dbReference>
<dbReference type="Gene3D" id="3.40.50.300">
    <property type="entry name" value="P-loop containing nucleotide triphosphate hydrolases"/>
    <property type="match status" value="1"/>
</dbReference>
<dbReference type="RefSeq" id="WP_178200497.1">
    <property type="nucleotide sequence ID" value="NZ_CALVCM010000009.1"/>
</dbReference>
<feature type="domain" description="G" evidence="1">
    <location>
        <begin position="164"/>
        <end position="219"/>
    </location>
</feature>
<evidence type="ECO:0000313" key="3">
    <source>
        <dbReference type="EMBL" id="MCQ5121080.1"/>
    </source>
</evidence>
<dbReference type="InterPro" id="IPR048422">
    <property type="entry name" value="NOA1/YqeH-like_C"/>
</dbReference>
<evidence type="ECO:0000313" key="4">
    <source>
        <dbReference type="Proteomes" id="UP001524435"/>
    </source>
</evidence>
<proteinExistence type="predicted"/>
<sequence>MEKRICKGCGALLQNEDPTALGYAPDITKPYCKRCFRIRHYDDVVIEMKQGIDPHLVLSKIAALDALVLWVVDVFDFEANIVKGMNRHLQGKDIVMVVTKRDLLPHTLSNEKLARFIMSRLKAYDISVQGIVVCGDLVKHAFADDNDSLASLKEAIAYHRKGRDVVVMGMANAGKSTLLNALLQSKELTTSLHPGTTLDLNPIKVGEYLLYDTPGLTRNDSFLTHIHEGDLKTIVPLAALKARIYQLKDDQSFAVGGLCRLDISGVKKATCVGYFAQGLSLHRGKLSNADALWEKHYGALLKPILSEDQKDMACYTIHQSNQKIDVVIHGLGWFCISGDFADIRVWVPKQIGVTFREAIL</sequence>
<comment type="caution">
    <text evidence="3">The sequence shown here is derived from an EMBL/GenBank/DDBJ whole genome shotgun (WGS) entry which is preliminary data.</text>
</comment>
<dbReference type="InterPro" id="IPR027417">
    <property type="entry name" value="P-loop_NTPase"/>
</dbReference>
<feature type="domain" description="NOA1/YqeH-like C-terminal" evidence="2">
    <location>
        <begin position="270"/>
        <end position="359"/>
    </location>
</feature>
<accession>A0ABT1SJ18</accession>
<evidence type="ECO:0000259" key="2">
    <source>
        <dbReference type="Pfam" id="PF21516"/>
    </source>
</evidence>
<gene>
    <name evidence="3" type="ORF">NE663_02240</name>
</gene>
<dbReference type="Pfam" id="PF21516">
    <property type="entry name" value="YqeH-like_C"/>
    <property type="match status" value="1"/>
</dbReference>
<reference evidence="3 4" key="1">
    <citation type="submission" date="2022-06" db="EMBL/GenBank/DDBJ databases">
        <title>Isolation of gut microbiota from human fecal samples.</title>
        <authorList>
            <person name="Pamer E.G."/>
            <person name="Barat B."/>
            <person name="Waligurski E."/>
            <person name="Medina S."/>
            <person name="Paddock L."/>
            <person name="Mostad J."/>
        </authorList>
    </citation>
    <scope>NUCLEOTIDE SEQUENCE [LARGE SCALE GENOMIC DNA]</scope>
    <source>
        <strain evidence="3 4">DFI.6.1</strain>
    </source>
</reference>
<dbReference type="SUPFAM" id="SSF52540">
    <property type="entry name" value="P-loop containing nucleoside triphosphate hydrolases"/>
    <property type="match status" value="1"/>
</dbReference>
<evidence type="ECO:0000259" key="1">
    <source>
        <dbReference type="Pfam" id="PF01926"/>
    </source>
</evidence>
<dbReference type="Pfam" id="PF01926">
    <property type="entry name" value="MMR_HSR1"/>
    <property type="match status" value="1"/>
</dbReference>
<dbReference type="Proteomes" id="UP001524435">
    <property type="component" value="Unassembled WGS sequence"/>
</dbReference>
<organism evidence="3 4">
    <name type="scientific">Massilicoli timonensis</name>
    <dbReference type="NCBI Taxonomy" id="2015901"/>
    <lineage>
        <taxon>Bacteria</taxon>
        <taxon>Bacillati</taxon>
        <taxon>Bacillota</taxon>
        <taxon>Erysipelotrichia</taxon>
        <taxon>Erysipelotrichales</taxon>
        <taxon>Erysipelotrichaceae</taxon>
        <taxon>Massilicoli</taxon>
    </lineage>
</organism>
<dbReference type="PANTHER" id="PTHR46434:SF1">
    <property type="entry name" value="GENETIC INTERACTOR OF PROHIBITINS 3, MITOCHONDRIAL"/>
    <property type="match status" value="1"/>
</dbReference>
<name>A0ABT1SJ18_9FIRM</name>
<dbReference type="PANTHER" id="PTHR46434">
    <property type="entry name" value="GENETIC INTERACTOR OF PROHIBITINS 3, MITOCHONDRIAL"/>
    <property type="match status" value="1"/>
</dbReference>
<dbReference type="InterPro" id="IPR050896">
    <property type="entry name" value="Mito_lipid_metab_GTPase"/>
</dbReference>
<keyword evidence="4" id="KW-1185">Reference proteome</keyword>
<dbReference type="InterPro" id="IPR006073">
    <property type="entry name" value="GTP-bd"/>
</dbReference>